<sequence length="449" mass="50807">MILEVDTCTLKGENENIRETCKEKERGYQALQETNLKLSEMLREKEMECQSMKEKALAFEQLLEAKEEGEAGEFSQLSNAVESMQEKTATFQRERNQVILALKQEQMENSALQEEVQRLQDQELFLNQELERLRSHLLESEESYTQEILAAEEKEIQLRQKVTLLEEKLVASSKASHQASVVLEYFQQEEKGMHSAELAKEKQSIAEWKNKAEMLEGEVSSLKERLDEANALLDSASRLREDLDLKEEQMEELKKQNELRKEMLDHAQQKLSTLVNSTEGKADKVLMRNLFIGHFQTPKGKSREVLQLMGSILDIPKQEMEQLLNEDYGGVTKWITLSQISGNGISSLCPTTKAFSHFSMDCLDSPGRREQGINVAGNVKDAPEFRAGRSTNRNPCSAAVPLSNLAEVGLGGPGHPLFKPIADFMPTFTPLPMSPDNSARVVFQDLLNI</sequence>
<reference evidence="6" key="1">
    <citation type="submission" date="2025-08" db="UniProtKB">
        <authorList>
            <consortium name="Ensembl"/>
        </authorList>
    </citation>
    <scope>IDENTIFICATION</scope>
</reference>
<reference evidence="6" key="2">
    <citation type="submission" date="2025-09" db="UniProtKB">
        <authorList>
            <consortium name="Ensembl"/>
        </authorList>
    </citation>
    <scope>IDENTIFICATION</scope>
</reference>
<proteinExistence type="predicted"/>
<dbReference type="PANTHER" id="PTHR18921:SF2">
    <property type="entry name" value="THYROID RECEPTOR-INTERACTING PROTEIN 11"/>
    <property type="match status" value="1"/>
</dbReference>
<dbReference type="Proteomes" id="UP000694422">
    <property type="component" value="Unplaced"/>
</dbReference>
<feature type="coiled-coil region" evidence="4">
    <location>
        <begin position="14"/>
        <end position="62"/>
    </location>
</feature>
<dbReference type="Ensembl" id="ENSSDAT00000007437.1">
    <property type="protein sequence ID" value="ENSSDAP00000006510.1"/>
    <property type="gene ID" value="ENSSDAG00000006030.1"/>
</dbReference>
<comment type="subcellular location">
    <subcellularLocation>
        <location evidence="1">Golgi apparatus membrane</location>
        <topology evidence="1">Peripheral membrane protein</topology>
    </subcellularLocation>
</comment>
<dbReference type="GO" id="GO:0000139">
    <property type="term" value="C:Golgi membrane"/>
    <property type="evidence" value="ECO:0007669"/>
    <property type="project" value="UniProtKB-SubCell"/>
</dbReference>
<feature type="domain" description="GRIP" evidence="5">
    <location>
        <begin position="277"/>
        <end position="326"/>
    </location>
</feature>
<keyword evidence="2" id="KW-0333">Golgi apparatus</keyword>
<name>A0A8C9PFA7_SPEDA</name>
<dbReference type="AlphaFoldDB" id="A0A8C9PFA7"/>
<evidence type="ECO:0000256" key="1">
    <source>
        <dbReference type="ARBA" id="ARBA00004395"/>
    </source>
</evidence>
<evidence type="ECO:0000313" key="6">
    <source>
        <dbReference type="Ensembl" id="ENSSDAP00000006510.1"/>
    </source>
</evidence>
<feature type="coiled-coil region" evidence="4">
    <location>
        <begin position="95"/>
        <end position="168"/>
    </location>
</feature>
<evidence type="ECO:0000256" key="4">
    <source>
        <dbReference type="SAM" id="Coils"/>
    </source>
</evidence>
<accession>A0A8C9PFA7</accession>
<keyword evidence="3 4" id="KW-0175">Coiled coil</keyword>
<dbReference type="GO" id="GO:0006888">
    <property type="term" value="P:endoplasmic reticulum to Golgi vesicle-mediated transport"/>
    <property type="evidence" value="ECO:0007669"/>
    <property type="project" value="TreeGrafter"/>
</dbReference>
<keyword evidence="7" id="KW-1185">Reference proteome</keyword>
<evidence type="ECO:0000313" key="7">
    <source>
        <dbReference type="Proteomes" id="UP000694422"/>
    </source>
</evidence>
<dbReference type="PANTHER" id="PTHR18921">
    <property type="entry name" value="MYOSIN HEAVY CHAIN - RELATED"/>
    <property type="match status" value="1"/>
</dbReference>
<dbReference type="GO" id="GO:0031267">
    <property type="term" value="F:small GTPase binding"/>
    <property type="evidence" value="ECO:0007669"/>
    <property type="project" value="TreeGrafter"/>
</dbReference>
<evidence type="ECO:0000256" key="2">
    <source>
        <dbReference type="ARBA" id="ARBA00023034"/>
    </source>
</evidence>
<protein>
    <recommendedName>
        <fullName evidence="5">GRIP domain-containing protein</fullName>
    </recommendedName>
</protein>
<dbReference type="PROSITE" id="PS50913">
    <property type="entry name" value="GRIP"/>
    <property type="match status" value="1"/>
</dbReference>
<organism evidence="6 7">
    <name type="scientific">Spermophilus dauricus</name>
    <name type="common">Daurian ground squirrel</name>
    <dbReference type="NCBI Taxonomy" id="99837"/>
    <lineage>
        <taxon>Eukaryota</taxon>
        <taxon>Metazoa</taxon>
        <taxon>Chordata</taxon>
        <taxon>Craniata</taxon>
        <taxon>Vertebrata</taxon>
        <taxon>Euteleostomi</taxon>
        <taxon>Mammalia</taxon>
        <taxon>Eutheria</taxon>
        <taxon>Euarchontoglires</taxon>
        <taxon>Glires</taxon>
        <taxon>Rodentia</taxon>
        <taxon>Sciuromorpha</taxon>
        <taxon>Sciuridae</taxon>
        <taxon>Xerinae</taxon>
        <taxon>Marmotini</taxon>
        <taxon>Spermophilus</taxon>
    </lineage>
</organism>
<dbReference type="GO" id="GO:0007030">
    <property type="term" value="P:Golgi organization"/>
    <property type="evidence" value="ECO:0007669"/>
    <property type="project" value="TreeGrafter"/>
</dbReference>
<evidence type="ECO:0000256" key="3">
    <source>
        <dbReference type="ARBA" id="ARBA00023054"/>
    </source>
</evidence>
<evidence type="ECO:0000259" key="5">
    <source>
        <dbReference type="PROSITE" id="PS50913"/>
    </source>
</evidence>
<feature type="coiled-coil region" evidence="4">
    <location>
        <begin position="198"/>
        <end position="270"/>
    </location>
</feature>
<dbReference type="InterPro" id="IPR000237">
    <property type="entry name" value="GRIP_dom"/>
</dbReference>